<keyword evidence="7" id="KW-0808">Transferase</keyword>
<evidence type="ECO:0000313" key="13">
    <source>
        <dbReference type="EMBL" id="MFI9104355.1"/>
    </source>
</evidence>
<dbReference type="EMBL" id="JBITYG010000009">
    <property type="protein sequence ID" value="MFI9104355.1"/>
    <property type="molecule type" value="Genomic_DNA"/>
</dbReference>
<feature type="region of interest" description="Disordered" evidence="12">
    <location>
        <begin position="247"/>
        <end position="279"/>
    </location>
</feature>
<comment type="caution">
    <text evidence="13">The sequence shown here is derived from an EMBL/GenBank/DDBJ whole genome shotgun (WGS) entry which is preliminary data.</text>
</comment>
<keyword evidence="14" id="KW-1185">Reference proteome</keyword>
<dbReference type="PANTHER" id="PTHR11579">
    <property type="entry name" value="PROTEIN-L-ISOASPARTATE O-METHYLTRANSFERASE"/>
    <property type="match status" value="1"/>
</dbReference>
<evidence type="ECO:0000256" key="8">
    <source>
        <dbReference type="ARBA" id="ARBA00022691"/>
    </source>
</evidence>
<dbReference type="CDD" id="cd02440">
    <property type="entry name" value="AdoMet_MTases"/>
    <property type="match status" value="1"/>
</dbReference>
<dbReference type="PANTHER" id="PTHR11579:SF0">
    <property type="entry name" value="PROTEIN-L-ISOASPARTATE(D-ASPARTATE) O-METHYLTRANSFERASE"/>
    <property type="match status" value="1"/>
</dbReference>
<comment type="subcellular location">
    <subcellularLocation>
        <location evidence="1">Cytoplasm</location>
    </subcellularLocation>
</comment>
<evidence type="ECO:0000256" key="1">
    <source>
        <dbReference type="ARBA" id="ARBA00004496"/>
    </source>
</evidence>
<evidence type="ECO:0000256" key="2">
    <source>
        <dbReference type="ARBA" id="ARBA00005369"/>
    </source>
</evidence>
<evidence type="ECO:0000256" key="7">
    <source>
        <dbReference type="ARBA" id="ARBA00022679"/>
    </source>
</evidence>
<dbReference type="GO" id="GO:0032259">
    <property type="term" value="P:methylation"/>
    <property type="evidence" value="ECO:0007669"/>
    <property type="project" value="UniProtKB-KW"/>
</dbReference>
<name>A0ABW8CG70_9ACTN</name>
<comment type="similarity">
    <text evidence="2">Belongs to the methyltransferase superfamily. L-isoaspartyl/D-aspartyl protein methyltransferase family.</text>
</comment>
<evidence type="ECO:0000313" key="14">
    <source>
        <dbReference type="Proteomes" id="UP001614394"/>
    </source>
</evidence>
<evidence type="ECO:0000256" key="12">
    <source>
        <dbReference type="SAM" id="MobiDB-lite"/>
    </source>
</evidence>
<keyword evidence="8" id="KW-0949">S-adenosyl-L-methionine</keyword>
<dbReference type="Proteomes" id="UP001614394">
    <property type="component" value="Unassembled WGS sequence"/>
</dbReference>
<keyword evidence="5" id="KW-0963">Cytoplasm</keyword>
<keyword evidence="6 13" id="KW-0489">Methyltransferase</keyword>
<proteinExistence type="inferred from homology"/>
<evidence type="ECO:0000256" key="5">
    <source>
        <dbReference type="ARBA" id="ARBA00022490"/>
    </source>
</evidence>
<evidence type="ECO:0000256" key="4">
    <source>
        <dbReference type="ARBA" id="ARBA00013346"/>
    </source>
</evidence>
<dbReference type="Pfam" id="PF01135">
    <property type="entry name" value="PCMT"/>
    <property type="match status" value="1"/>
</dbReference>
<evidence type="ECO:0000256" key="6">
    <source>
        <dbReference type="ARBA" id="ARBA00022603"/>
    </source>
</evidence>
<dbReference type="InterPro" id="IPR000682">
    <property type="entry name" value="PCMT"/>
</dbReference>
<evidence type="ECO:0000256" key="11">
    <source>
        <dbReference type="ARBA" id="ARBA00031350"/>
    </source>
</evidence>
<dbReference type="Gene3D" id="3.40.50.150">
    <property type="entry name" value="Vaccinia Virus protein VP39"/>
    <property type="match status" value="1"/>
</dbReference>
<dbReference type="InterPro" id="IPR029063">
    <property type="entry name" value="SAM-dependent_MTases_sf"/>
</dbReference>
<sequence>MEDADRKDDRTEAADALRDLLVQRIVAAGGLSDPGWRAAFEQVPRHLFVPEYYSPRPGGYERLSADDPDPQERARWLTGAYEDVPLVTHVQDGRLISSSSQPSLMASMAEALEVREGRTVLEIGAGTGYNAALLAHRLGDDAVTTVDLDPEITDAARAHLATAGAAPAVVTGDGALGHPDRAPYDRIVATCELPSVPVEWLRQCRPGGRILAPFAGGLIRLTVTGPDRAEGRFLRTAAYFVPLRGTAASHRQDPGQNKPHDGPHDGSPDAPPDDAPERVRWSGTSARVLEDDLFRFLLTLRTGALEVRWAAGDRGVAITAPDGSSARADRDGRVLLAGPRDLWAIAESAHALWQRASRPARDRYGLSVHDGRQWTWLDAPDGPHVWDVPAA</sequence>
<dbReference type="GO" id="GO:0008168">
    <property type="term" value="F:methyltransferase activity"/>
    <property type="evidence" value="ECO:0007669"/>
    <property type="project" value="UniProtKB-KW"/>
</dbReference>
<dbReference type="SUPFAM" id="SSF53335">
    <property type="entry name" value="S-adenosyl-L-methionine-dependent methyltransferases"/>
    <property type="match status" value="1"/>
</dbReference>
<reference evidence="13 14" key="1">
    <citation type="submission" date="2024-10" db="EMBL/GenBank/DDBJ databases">
        <title>The Natural Products Discovery Center: Release of the First 8490 Sequenced Strains for Exploring Actinobacteria Biosynthetic Diversity.</title>
        <authorList>
            <person name="Kalkreuter E."/>
            <person name="Kautsar S.A."/>
            <person name="Yang D."/>
            <person name="Bader C.D."/>
            <person name="Teijaro C.N."/>
            <person name="Fluegel L."/>
            <person name="Davis C.M."/>
            <person name="Simpson J.R."/>
            <person name="Lauterbach L."/>
            <person name="Steele A.D."/>
            <person name="Gui C."/>
            <person name="Meng S."/>
            <person name="Li G."/>
            <person name="Viehrig K."/>
            <person name="Ye F."/>
            <person name="Su P."/>
            <person name="Kiefer A.F."/>
            <person name="Nichols A."/>
            <person name="Cepeda A.J."/>
            <person name="Yan W."/>
            <person name="Fan B."/>
            <person name="Jiang Y."/>
            <person name="Adhikari A."/>
            <person name="Zheng C.-J."/>
            <person name="Schuster L."/>
            <person name="Cowan T.M."/>
            <person name="Smanski M.J."/>
            <person name="Chevrette M.G."/>
            <person name="De Carvalho L.P.S."/>
            <person name="Shen B."/>
        </authorList>
    </citation>
    <scope>NUCLEOTIDE SEQUENCE [LARGE SCALE GENOMIC DNA]</scope>
    <source>
        <strain evidence="13 14">NPDC053399</strain>
    </source>
</reference>
<evidence type="ECO:0000256" key="3">
    <source>
        <dbReference type="ARBA" id="ARBA00011890"/>
    </source>
</evidence>
<organism evidence="13 14">
    <name type="scientific">Streptomyces fildesensis</name>
    <dbReference type="NCBI Taxonomy" id="375757"/>
    <lineage>
        <taxon>Bacteria</taxon>
        <taxon>Bacillati</taxon>
        <taxon>Actinomycetota</taxon>
        <taxon>Actinomycetes</taxon>
        <taxon>Kitasatosporales</taxon>
        <taxon>Streptomycetaceae</taxon>
        <taxon>Streptomyces</taxon>
    </lineage>
</organism>
<feature type="compositionally biased region" description="Basic and acidic residues" evidence="12">
    <location>
        <begin position="250"/>
        <end position="267"/>
    </location>
</feature>
<evidence type="ECO:0000256" key="9">
    <source>
        <dbReference type="ARBA" id="ARBA00030757"/>
    </source>
</evidence>
<accession>A0ABW8CG70</accession>
<dbReference type="EC" id="2.1.1.77" evidence="3"/>
<gene>
    <name evidence="13" type="ORF">ACIGXA_27950</name>
</gene>
<dbReference type="RefSeq" id="WP_399654529.1">
    <property type="nucleotide sequence ID" value="NZ_JBITYG010000009.1"/>
</dbReference>
<evidence type="ECO:0000256" key="10">
    <source>
        <dbReference type="ARBA" id="ARBA00031323"/>
    </source>
</evidence>
<protein>
    <recommendedName>
        <fullName evidence="4">Protein-L-isoaspartate O-methyltransferase</fullName>
        <ecNumber evidence="3">2.1.1.77</ecNumber>
    </recommendedName>
    <alternativeName>
        <fullName evidence="11">L-isoaspartyl protein carboxyl methyltransferase</fullName>
    </alternativeName>
    <alternativeName>
        <fullName evidence="9">Protein L-isoaspartyl methyltransferase</fullName>
    </alternativeName>
    <alternativeName>
        <fullName evidence="10">Protein-beta-aspartate methyltransferase</fullName>
    </alternativeName>
</protein>